<protein>
    <submittedName>
        <fullName evidence="1">Uncharacterized protein</fullName>
    </submittedName>
</protein>
<dbReference type="EMBL" id="CP081201">
    <property type="protein sequence ID" value="UXZ98198.1"/>
    <property type="molecule type" value="Genomic_DNA"/>
</dbReference>
<dbReference type="RefSeq" id="WP_231678003.1">
    <property type="nucleotide sequence ID" value="NZ_CP081201.1"/>
</dbReference>
<name>A0ABY6FJU2_9PSED</name>
<reference evidence="1" key="1">
    <citation type="submission" date="2021-08" db="EMBL/GenBank/DDBJ databases">
        <title>Complete genome sequence of Pseudomonas phytophila.</title>
        <authorList>
            <person name="Weir B.S."/>
            <person name="Templeton M.D."/>
            <person name="Arshed S."/>
            <person name="Andersen M.T."/>
            <person name="Jayaraman J."/>
        </authorList>
    </citation>
    <scope>NUCLEOTIDE SEQUENCE</scope>
    <source>
        <strain evidence="1">ICMP 23753</strain>
    </source>
</reference>
<accession>A0ABY6FJU2</accession>
<sequence length="80" mass="8697">MSADPLCLVFVPALVAVLSAAENSKGSPLTEAEVVDIRDRATCIALSFSTALEMEQARGYPDIVAEDCWNQWQTVRLQLA</sequence>
<evidence type="ECO:0000313" key="1">
    <source>
        <dbReference type="EMBL" id="UXZ98198.1"/>
    </source>
</evidence>
<gene>
    <name evidence="1" type="ORF">K3169_10185</name>
</gene>
<evidence type="ECO:0000313" key="2">
    <source>
        <dbReference type="Proteomes" id="UP001063228"/>
    </source>
</evidence>
<proteinExistence type="predicted"/>
<organism evidence="1 2">
    <name type="scientific">Pseudomonas phytophila</name>
    <dbReference type="NCBI Taxonomy" id="2867264"/>
    <lineage>
        <taxon>Bacteria</taxon>
        <taxon>Pseudomonadati</taxon>
        <taxon>Pseudomonadota</taxon>
        <taxon>Gammaproteobacteria</taxon>
        <taxon>Pseudomonadales</taxon>
        <taxon>Pseudomonadaceae</taxon>
        <taxon>Pseudomonas</taxon>
    </lineage>
</organism>
<keyword evidence="2" id="KW-1185">Reference proteome</keyword>
<dbReference type="Proteomes" id="UP001063228">
    <property type="component" value="Chromosome"/>
</dbReference>